<proteinExistence type="predicted"/>
<dbReference type="Gene3D" id="3.30.565.10">
    <property type="entry name" value="Histidine kinase-like ATPase, C-terminal domain"/>
    <property type="match status" value="1"/>
</dbReference>
<dbReference type="EMBL" id="CP024201">
    <property type="protein sequence ID" value="ATQ40965.1"/>
    <property type="molecule type" value="Genomic_DNA"/>
</dbReference>
<dbReference type="Proteomes" id="UP000228945">
    <property type="component" value="Chromosome"/>
</dbReference>
<dbReference type="KEGG" id="cmb:CSW64_00355"/>
<protein>
    <submittedName>
        <fullName evidence="2">Histidine phosphotransferase</fullName>
    </submittedName>
</protein>
<evidence type="ECO:0000259" key="1">
    <source>
        <dbReference type="Pfam" id="PF10090"/>
    </source>
</evidence>
<accession>A0A2D2ASM2</accession>
<dbReference type="RefSeq" id="WP_099620222.1">
    <property type="nucleotide sequence ID" value="NZ_CP024201.1"/>
</dbReference>
<feature type="domain" description="Histidine phosphotransferase ChpT C-terminal" evidence="1">
    <location>
        <begin position="98"/>
        <end position="218"/>
    </location>
</feature>
<dbReference type="InterPro" id="IPR036890">
    <property type="entry name" value="HATPase_C_sf"/>
</dbReference>
<dbReference type="AlphaFoldDB" id="A0A2D2ASM2"/>
<gene>
    <name evidence="2" type="ORF">CSW64_00355</name>
</gene>
<dbReference type="OrthoDB" id="9803702at2"/>
<dbReference type="Pfam" id="PF10090">
    <property type="entry name" value="HPTransfase"/>
    <property type="match status" value="1"/>
</dbReference>
<dbReference type="InterPro" id="IPR018762">
    <property type="entry name" value="ChpT_C"/>
</dbReference>
<dbReference type="NCBIfam" id="NF046025">
    <property type="entry name" value="HisPtaseChptCaul"/>
    <property type="match status" value="1"/>
</dbReference>
<dbReference type="Gene3D" id="1.10.287.130">
    <property type="match status" value="1"/>
</dbReference>
<evidence type="ECO:0000313" key="3">
    <source>
        <dbReference type="Proteomes" id="UP000228945"/>
    </source>
</evidence>
<name>A0A2D2ASM2_9CAUL</name>
<organism evidence="2 3">
    <name type="scientific">Caulobacter mirabilis</name>
    <dbReference type="NCBI Taxonomy" id="69666"/>
    <lineage>
        <taxon>Bacteria</taxon>
        <taxon>Pseudomonadati</taxon>
        <taxon>Pseudomonadota</taxon>
        <taxon>Alphaproteobacteria</taxon>
        <taxon>Caulobacterales</taxon>
        <taxon>Caulobacteraceae</taxon>
        <taxon>Caulobacter</taxon>
    </lineage>
</organism>
<keyword evidence="2" id="KW-0808">Transferase</keyword>
<sequence>MTDQTAAATPAEVSEPAEALPDAAELAAQIAARLCHDFISPASAVVSGLDLLEDPSAQDMREDAMNLIAQSARKLADLLQFSRVAFGASNSAEVFDARELEKLAQGVYAHVRPDLEWKVEPAGVNKPAARILMNLAQIAAGALPMGGKATIRAVEAGDRLAISVEATGPRARLKPEVLRGLQGQDRGEAVGGAWVQAYYLHLIARQAGGRVAAETGEDRVSLAAFAPL</sequence>
<reference evidence="2 3" key="1">
    <citation type="submission" date="2017-10" db="EMBL/GenBank/DDBJ databases">
        <title>Genome sequence of Caulobacter mirabilis FWC38.</title>
        <authorList>
            <person name="Fiebig A."/>
            <person name="Crosson S."/>
        </authorList>
    </citation>
    <scope>NUCLEOTIDE SEQUENCE [LARGE SCALE GENOMIC DNA]</scope>
    <source>
        <strain evidence="2 3">FWC 38</strain>
    </source>
</reference>
<dbReference type="GO" id="GO:0016740">
    <property type="term" value="F:transferase activity"/>
    <property type="evidence" value="ECO:0007669"/>
    <property type="project" value="UniProtKB-KW"/>
</dbReference>
<evidence type="ECO:0000313" key="2">
    <source>
        <dbReference type="EMBL" id="ATQ40965.1"/>
    </source>
</evidence>
<keyword evidence="3" id="KW-1185">Reference proteome</keyword>